<dbReference type="AlphaFoldDB" id="A0A0S7BNV0"/>
<gene>
    <name evidence="1" type="ORF">ATC1_131833</name>
</gene>
<protein>
    <submittedName>
        <fullName evidence="1">Uncharacterized protein</fullName>
    </submittedName>
</protein>
<accession>A0A0S7BNV0</accession>
<proteinExistence type="predicted"/>
<reference evidence="1" key="1">
    <citation type="journal article" date="2015" name="Genome Announc.">
        <title>Draft Genome Sequence of Anaerolineae Strain TC1, a Novel Isolate from a Methanogenic Wastewater Treatment System.</title>
        <authorList>
            <person name="Matsuura N."/>
            <person name="Tourlousse D.M."/>
            <person name="Sun L."/>
            <person name="Toyonaga M."/>
            <person name="Kuroda K."/>
            <person name="Ohashi A."/>
            <person name="Cruz R."/>
            <person name="Yamaguchi T."/>
            <person name="Sekiguchi Y."/>
        </authorList>
    </citation>
    <scope>NUCLEOTIDE SEQUENCE [LARGE SCALE GENOMIC DNA]</scope>
    <source>
        <strain evidence="1">TC1</strain>
    </source>
</reference>
<sequence length="57" mass="6540">MGLFHNLHNMEQPLFTGLIMAYIKIQRAESKHEMIQFNSKDTAKVGLAVVEILKKLI</sequence>
<dbReference type="STRING" id="1678840.ATC1_131833"/>
<name>A0A0S7BNV0_9CHLR</name>
<dbReference type="Proteomes" id="UP000053370">
    <property type="component" value="Unassembled WGS sequence"/>
</dbReference>
<keyword evidence="2" id="KW-1185">Reference proteome</keyword>
<evidence type="ECO:0000313" key="2">
    <source>
        <dbReference type="Proteomes" id="UP000053370"/>
    </source>
</evidence>
<evidence type="ECO:0000313" key="1">
    <source>
        <dbReference type="EMBL" id="GAP41837.1"/>
    </source>
</evidence>
<dbReference type="EMBL" id="DF968181">
    <property type="protein sequence ID" value="GAP41837.1"/>
    <property type="molecule type" value="Genomic_DNA"/>
</dbReference>
<organism evidence="1">
    <name type="scientific">Flexilinea flocculi</name>
    <dbReference type="NCBI Taxonomy" id="1678840"/>
    <lineage>
        <taxon>Bacteria</taxon>
        <taxon>Bacillati</taxon>
        <taxon>Chloroflexota</taxon>
        <taxon>Anaerolineae</taxon>
        <taxon>Anaerolineales</taxon>
        <taxon>Anaerolineaceae</taxon>
        <taxon>Flexilinea</taxon>
    </lineage>
</organism>